<keyword evidence="2" id="KW-1133">Transmembrane helix</keyword>
<reference evidence="3" key="1">
    <citation type="submission" date="2021-10" db="EMBL/GenBank/DDBJ databases">
        <title>Roseicella aerolatum sp. nov., isolated from aerosols of e-waste dismantling site.</title>
        <authorList>
            <person name="Qin T."/>
        </authorList>
    </citation>
    <scope>NUCLEOTIDE SEQUENCE</scope>
    <source>
        <strain evidence="3">GB24</strain>
    </source>
</reference>
<comment type="caution">
    <text evidence="3">The sequence shown here is derived from an EMBL/GenBank/DDBJ whole genome shotgun (WGS) entry which is preliminary data.</text>
</comment>
<dbReference type="AlphaFoldDB" id="A0A9X1LBE6"/>
<dbReference type="RefSeq" id="WP_226609350.1">
    <property type="nucleotide sequence ID" value="NZ_JAJAQI010000022.1"/>
</dbReference>
<keyword evidence="4" id="KW-1185">Reference proteome</keyword>
<evidence type="ECO:0000313" key="4">
    <source>
        <dbReference type="Proteomes" id="UP001139311"/>
    </source>
</evidence>
<gene>
    <name evidence="3" type="ORF">LHA35_15240</name>
</gene>
<dbReference type="Proteomes" id="UP001139311">
    <property type="component" value="Unassembled WGS sequence"/>
</dbReference>
<accession>A0A9X1LBE6</accession>
<evidence type="ECO:0000256" key="1">
    <source>
        <dbReference type="SAM" id="MobiDB-lite"/>
    </source>
</evidence>
<evidence type="ECO:0000313" key="3">
    <source>
        <dbReference type="EMBL" id="MCB4823088.1"/>
    </source>
</evidence>
<sequence>MDTLTLPTPTGATAPDRRRLADRLPSWLRGRRAVMLGVFALVGAGLALGWPWLVAFGLAPLVLSLLPCAAMCAFGMCMMGGKDGKPCHSKANAPGPEARPSRQDA</sequence>
<evidence type="ECO:0000256" key="2">
    <source>
        <dbReference type="SAM" id="Phobius"/>
    </source>
</evidence>
<evidence type="ECO:0008006" key="5">
    <source>
        <dbReference type="Google" id="ProtNLM"/>
    </source>
</evidence>
<protein>
    <recommendedName>
        <fullName evidence="5">DUF2933 domain-containing protein</fullName>
    </recommendedName>
</protein>
<keyword evidence="2" id="KW-0812">Transmembrane</keyword>
<dbReference type="EMBL" id="JAJAQI010000022">
    <property type="protein sequence ID" value="MCB4823088.1"/>
    <property type="molecule type" value="Genomic_DNA"/>
</dbReference>
<organism evidence="3 4">
    <name type="scientific">Roseicella aerolata</name>
    <dbReference type="NCBI Taxonomy" id="2883479"/>
    <lineage>
        <taxon>Bacteria</taxon>
        <taxon>Pseudomonadati</taxon>
        <taxon>Pseudomonadota</taxon>
        <taxon>Alphaproteobacteria</taxon>
        <taxon>Acetobacterales</taxon>
        <taxon>Roseomonadaceae</taxon>
        <taxon>Roseicella</taxon>
    </lineage>
</organism>
<name>A0A9X1LBE6_9PROT</name>
<feature type="transmembrane region" description="Helical" evidence="2">
    <location>
        <begin position="58"/>
        <end position="80"/>
    </location>
</feature>
<keyword evidence="2" id="KW-0472">Membrane</keyword>
<feature type="region of interest" description="Disordered" evidence="1">
    <location>
        <begin position="85"/>
        <end position="105"/>
    </location>
</feature>
<proteinExistence type="predicted"/>
<feature type="transmembrane region" description="Helical" evidence="2">
    <location>
        <begin position="33"/>
        <end position="52"/>
    </location>
</feature>